<keyword evidence="3" id="KW-1185">Reference proteome</keyword>
<dbReference type="KEGG" id="rfo:REIFOR_01914"/>
<accession>A0A2K8KT52</accession>
<organism evidence="2 3">
    <name type="scientific">Reinekea forsetii</name>
    <dbReference type="NCBI Taxonomy" id="1336806"/>
    <lineage>
        <taxon>Bacteria</taxon>
        <taxon>Pseudomonadati</taxon>
        <taxon>Pseudomonadota</taxon>
        <taxon>Gammaproteobacteria</taxon>
        <taxon>Oceanospirillales</taxon>
        <taxon>Saccharospirillaceae</taxon>
        <taxon>Reinekea</taxon>
    </lineage>
</organism>
<evidence type="ECO:0000313" key="3">
    <source>
        <dbReference type="Proteomes" id="UP000229757"/>
    </source>
</evidence>
<evidence type="ECO:0000259" key="1">
    <source>
        <dbReference type="Pfam" id="PF21891"/>
    </source>
</evidence>
<feature type="domain" description="DUF6917" evidence="1">
    <location>
        <begin position="15"/>
        <end position="138"/>
    </location>
</feature>
<gene>
    <name evidence="2" type="ORF">REIFOR_01914</name>
</gene>
<sequence>MQSSESTTHQETEALKTDVQSQVVKKLFHKQESRGMTVIEFASRCVRTGEVHELVTTTHKSLATGDRVDQVGFLGFVEILNAGVLERGDHVTVNGNVIGTIAGFDDCHFPNHYNILIETETLLCATDLELTLAQRISFNDGTMTEARSLEGKNDS</sequence>
<dbReference type="Pfam" id="PF21891">
    <property type="entry name" value="DUF6917"/>
    <property type="match status" value="1"/>
</dbReference>
<dbReference type="InterPro" id="IPR054210">
    <property type="entry name" value="DUF6917"/>
</dbReference>
<protein>
    <recommendedName>
        <fullName evidence="1">DUF6917 domain-containing protein</fullName>
    </recommendedName>
</protein>
<reference evidence="2 3" key="1">
    <citation type="journal article" date="2017" name="Environ. Microbiol.">
        <title>Genomic and physiological analyses of 'Reinekea forsetii' reveal a versatile opportunistic lifestyle during spring algae blooms.</title>
        <authorList>
            <person name="Avci B."/>
            <person name="Hahnke R.L."/>
            <person name="Chafee M."/>
            <person name="Fischer T."/>
            <person name="Gruber-Vodicka H."/>
            <person name="Tegetmeyer H.E."/>
            <person name="Harder J."/>
            <person name="Fuchs B.M."/>
            <person name="Amann R.I."/>
            <person name="Teeling H."/>
        </authorList>
    </citation>
    <scope>NUCLEOTIDE SEQUENCE [LARGE SCALE GENOMIC DNA]</scope>
    <source>
        <strain evidence="2 3">Hel1_31_D35</strain>
    </source>
</reference>
<dbReference type="EMBL" id="CP011797">
    <property type="protein sequence ID" value="ATX77051.1"/>
    <property type="molecule type" value="Genomic_DNA"/>
</dbReference>
<dbReference type="AlphaFoldDB" id="A0A2K8KT52"/>
<dbReference type="Proteomes" id="UP000229757">
    <property type="component" value="Chromosome"/>
</dbReference>
<dbReference type="RefSeq" id="WP_227003655.1">
    <property type="nucleotide sequence ID" value="NZ_CP011797.1"/>
</dbReference>
<evidence type="ECO:0000313" key="2">
    <source>
        <dbReference type="EMBL" id="ATX77051.1"/>
    </source>
</evidence>
<proteinExistence type="predicted"/>
<name>A0A2K8KT52_9GAMM</name>